<sequence>MTKKASLLAGIALLALASTADAADKIKVGFMSTLSGPGAALGVDIRDGFELVAKGEGGKLGGLTADISIADDQQSPDTGRQVVERFTKRDRVDVITGMVFSNVLLPVMPAILASGTVYISPNTGPEDYAAEKCDPNFFVVSWQNEDTASAMGQVMNDRSLKNVYLIAPNYPGGRETLNGFKRTYKGAIAGEVYTRLGQLDYAAEIATLRAARPDAVFFFLPGGMGTNFIKQYVSAGAQQDARLYTPGYSADEDTIKSVGEPMVGILNTAQWAHDLDNPANRKFVADFQKAYGRLPTMYAQQGYDAAQLIAAAVRDTGGRIEDKAAFRQALHAARFDSPRGRFRFNTNNYPIQDYYLREVVKDGAGRITNKTIGKVYTDYADPFAARCKMK</sequence>
<dbReference type="PANTHER" id="PTHR30483">
    <property type="entry name" value="LEUCINE-SPECIFIC-BINDING PROTEIN"/>
    <property type="match status" value="1"/>
</dbReference>
<proteinExistence type="inferred from homology"/>
<evidence type="ECO:0000256" key="1">
    <source>
        <dbReference type="ARBA" id="ARBA00010062"/>
    </source>
</evidence>
<keyword evidence="7" id="KW-1185">Reference proteome</keyword>
<feature type="signal peptide" evidence="4">
    <location>
        <begin position="1"/>
        <end position="22"/>
    </location>
</feature>
<dbReference type="Proteomes" id="UP000321638">
    <property type="component" value="Unassembled WGS sequence"/>
</dbReference>
<dbReference type="EMBL" id="VDUZ01000067">
    <property type="protein sequence ID" value="TXL70029.1"/>
    <property type="molecule type" value="Genomic_DNA"/>
</dbReference>
<feature type="domain" description="Leucine-binding protein" evidence="5">
    <location>
        <begin position="25"/>
        <end position="363"/>
    </location>
</feature>
<evidence type="ECO:0000313" key="7">
    <source>
        <dbReference type="Proteomes" id="UP000321638"/>
    </source>
</evidence>
<protein>
    <submittedName>
        <fullName evidence="6">ABC transporter substrate-binding protein</fullName>
    </submittedName>
</protein>
<dbReference type="Pfam" id="PF13458">
    <property type="entry name" value="Peripla_BP_6"/>
    <property type="match status" value="1"/>
</dbReference>
<gene>
    <name evidence="6" type="ORF">FHP25_36580</name>
</gene>
<comment type="similarity">
    <text evidence="1">Belongs to the leucine-binding protein family.</text>
</comment>
<reference evidence="6 7" key="1">
    <citation type="submission" date="2019-06" db="EMBL/GenBank/DDBJ databases">
        <title>New taxonomy in bacterial strain CC-CFT640, isolated from vineyard.</title>
        <authorList>
            <person name="Lin S.-Y."/>
            <person name="Tsai C.-F."/>
            <person name="Young C.-C."/>
        </authorList>
    </citation>
    <scope>NUCLEOTIDE SEQUENCE [LARGE SCALE GENOMIC DNA]</scope>
    <source>
        <strain evidence="6 7">CC-CFT640</strain>
    </source>
</reference>
<keyword evidence="3" id="KW-0813">Transport</keyword>
<dbReference type="Gene3D" id="3.40.50.2300">
    <property type="match status" value="2"/>
</dbReference>
<feature type="chain" id="PRO_5022991723" evidence="4">
    <location>
        <begin position="23"/>
        <end position="390"/>
    </location>
</feature>
<name>A0A5C8P8B0_9HYPH</name>
<evidence type="ECO:0000259" key="5">
    <source>
        <dbReference type="Pfam" id="PF13458"/>
    </source>
</evidence>
<dbReference type="InterPro" id="IPR028081">
    <property type="entry name" value="Leu-bd"/>
</dbReference>
<evidence type="ECO:0000256" key="3">
    <source>
        <dbReference type="ARBA" id="ARBA00022970"/>
    </source>
</evidence>
<keyword evidence="2 4" id="KW-0732">Signal</keyword>
<evidence type="ECO:0000256" key="2">
    <source>
        <dbReference type="ARBA" id="ARBA00022729"/>
    </source>
</evidence>
<evidence type="ECO:0000313" key="6">
    <source>
        <dbReference type="EMBL" id="TXL70029.1"/>
    </source>
</evidence>
<keyword evidence="3" id="KW-0029">Amino-acid transport</keyword>
<dbReference type="InterPro" id="IPR051010">
    <property type="entry name" value="BCAA_transport"/>
</dbReference>
<dbReference type="InterPro" id="IPR028082">
    <property type="entry name" value="Peripla_BP_I"/>
</dbReference>
<dbReference type="CDD" id="cd06359">
    <property type="entry name" value="PBP1_Nba-like"/>
    <property type="match status" value="1"/>
</dbReference>
<dbReference type="OrthoDB" id="435355at2"/>
<dbReference type="GO" id="GO:0006865">
    <property type="term" value="P:amino acid transport"/>
    <property type="evidence" value="ECO:0007669"/>
    <property type="project" value="UniProtKB-KW"/>
</dbReference>
<dbReference type="RefSeq" id="WP_147851959.1">
    <property type="nucleotide sequence ID" value="NZ_VDUZ01000067.1"/>
</dbReference>
<accession>A0A5C8P8B0</accession>
<dbReference type="PANTHER" id="PTHR30483:SF6">
    <property type="entry name" value="PERIPLASMIC BINDING PROTEIN OF ABC TRANSPORTER FOR NATURAL AMINO ACIDS"/>
    <property type="match status" value="1"/>
</dbReference>
<dbReference type="AlphaFoldDB" id="A0A5C8P8B0"/>
<dbReference type="SUPFAM" id="SSF53822">
    <property type="entry name" value="Periplasmic binding protein-like I"/>
    <property type="match status" value="1"/>
</dbReference>
<comment type="caution">
    <text evidence="6">The sequence shown here is derived from an EMBL/GenBank/DDBJ whole genome shotgun (WGS) entry which is preliminary data.</text>
</comment>
<evidence type="ECO:0000256" key="4">
    <source>
        <dbReference type="SAM" id="SignalP"/>
    </source>
</evidence>
<organism evidence="6 7">
    <name type="scientific">Vineibacter terrae</name>
    <dbReference type="NCBI Taxonomy" id="2586908"/>
    <lineage>
        <taxon>Bacteria</taxon>
        <taxon>Pseudomonadati</taxon>
        <taxon>Pseudomonadota</taxon>
        <taxon>Alphaproteobacteria</taxon>
        <taxon>Hyphomicrobiales</taxon>
        <taxon>Vineibacter</taxon>
    </lineage>
</organism>